<organism evidence="3 4">
    <name type="scientific">Paracidovorax avenae (strain ATCC 19860 / DSM 7227 / CCUG 15838 / JCM 20985 / LMG 2117 / NCPPB 1011)</name>
    <name type="common">Acidovorax avenae</name>
    <dbReference type="NCBI Taxonomy" id="643561"/>
    <lineage>
        <taxon>Bacteria</taxon>
        <taxon>Pseudomonadati</taxon>
        <taxon>Pseudomonadota</taxon>
        <taxon>Betaproteobacteria</taxon>
        <taxon>Burkholderiales</taxon>
        <taxon>Comamonadaceae</taxon>
        <taxon>Paracidovorax</taxon>
    </lineage>
</organism>
<keyword evidence="4" id="KW-1185">Reference proteome</keyword>
<evidence type="ECO:0000313" key="4">
    <source>
        <dbReference type="Proteomes" id="UP000002482"/>
    </source>
</evidence>
<keyword evidence="1" id="KW-1133">Transmembrane helix</keyword>
<feature type="transmembrane region" description="Helical" evidence="1">
    <location>
        <begin position="77"/>
        <end position="98"/>
    </location>
</feature>
<evidence type="ECO:0000313" key="3">
    <source>
        <dbReference type="EMBL" id="ADX44354.1"/>
    </source>
</evidence>
<dbReference type="RefSeq" id="WP_013592927.1">
    <property type="nucleotide sequence ID" value="NC_015138.1"/>
</dbReference>
<gene>
    <name evidence="3" type="ordered locus">Acav_0431</name>
</gene>
<protein>
    <recommendedName>
        <fullName evidence="2">IPTL-CTERM protein sorting domain-containing protein</fullName>
    </recommendedName>
</protein>
<dbReference type="InterPro" id="IPR026442">
    <property type="entry name" value="IPTL_CTERM"/>
</dbReference>
<feature type="domain" description="IPTL-CTERM protein sorting" evidence="2">
    <location>
        <begin position="43"/>
        <end position="69"/>
    </location>
</feature>
<dbReference type="Pfam" id="PF18203">
    <property type="entry name" value="IPTL-CTERM"/>
    <property type="match status" value="1"/>
</dbReference>
<dbReference type="KEGG" id="aaa:Acav_0431"/>
<dbReference type="EMBL" id="CP002521">
    <property type="protein sequence ID" value="ADX44354.1"/>
    <property type="molecule type" value="Genomic_DNA"/>
</dbReference>
<dbReference type="NCBIfam" id="NF033207">
    <property type="entry name" value="midcut_by_XrtH"/>
    <property type="match status" value="1"/>
</dbReference>
<dbReference type="NCBIfam" id="TIGR04174">
    <property type="entry name" value="IPTL_CTERM"/>
    <property type="match status" value="1"/>
</dbReference>
<name>F0Q4I3_PARA1</name>
<evidence type="ECO:0000259" key="2">
    <source>
        <dbReference type="Pfam" id="PF18203"/>
    </source>
</evidence>
<feature type="transmembrane region" description="Helical" evidence="1">
    <location>
        <begin position="49"/>
        <end position="65"/>
    </location>
</feature>
<dbReference type="GeneID" id="34236853"/>
<evidence type="ECO:0000256" key="1">
    <source>
        <dbReference type="SAM" id="Phobius"/>
    </source>
</evidence>
<accession>F0Q4I3</accession>
<keyword evidence="1" id="KW-0812">Transmembrane</keyword>
<dbReference type="HOGENOM" id="CLU_1605427_0_0_4"/>
<sequence length="180" mass="18055">MKIASMVRAGAISSIGFALVQSALAQQVNVLPILITYGPPAATPVPTLSQWGIALLSLALGLMIYRSLRKAGNGRPIAGMLLAGALALSMGGAGGWIGKSFAAPSGVQLAQPGGGIVGVDAGLFTVSNTSGVTQQITKITVQNGYTRLSINNGFPAECVVGTILPAGGTCSTHYDAPPPP</sequence>
<dbReference type="AlphaFoldDB" id="F0Q4I3"/>
<dbReference type="Proteomes" id="UP000002482">
    <property type="component" value="Chromosome"/>
</dbReference>
<keyword evidence="1" id="KW-0472">Membrane</keyword>
<reference evidence="3" key="1">
    <citation type="submission" date="2011-02" db="EMBL/GenBank/DDBJ databases">
        <title>Complete sequence of Acidovorax avenae subsp. avenae ATCC 19860.</title>
        <authorList>
            <consortium name="US DOE Joint Genome Institute"/>
            <person name="Lucas S."/>
            <person name="Copeland A."/>
            <person name="Lapidus A."/>
            <person name="Cheng J.-F."/>
            <person name="Goodwin L."/>
            <person name="Pitluck S."/>
            <person name="Chertkov O."/>
            <person name="Held B."/>
            <person name="Detter J.C."/>
            <person name="Han C."/>
            <person name="Tapia R."/>
            <person name="Land M."/>
            <person name="Hauser L."/>
            <person name="Kyrpides N."/>
            <person name="Ivanova N."/>
            <person name="Ovchinnikova G."/>
            <person name="Pagani I."/>
            <person name="Gordon S."/>
            <person name="Woyke T."/>
        </authorList>
    </citation>
    <scope>NUCLEOTIDE SEQUENCE</scope>
    <source>
        <strain evidence="3">ATCC 19860</strain>
    </source>
</reference>
<proteinExistence type="predicted"/>